<dbReference type="SUPFAM" id="SSF53474">
    <property type="entry name" value="alpha/beta-Hydrolases"/>
    <property type="match status" value="1"/>
</dbReference>
<reference evidence="1 2" key="1">
    <citation type="submission" date="2015-06" db="EMBL/GenBank/DDBJ databases">
        <title>R. anatipestifer strain HXb2 is the most virulent strain so far, and the genome sequence would help us uncover the pathogenesis.</title>
        <authorList>
            <person name="Hu Q."/>
            <person name="Qi J."/>
            <person name="Bo H."/>
            <person name="Liu G."/>
            <person name="Tao M."/>
            <person name="Ding Y."/>
            <person name="Xue Y."/>
        </authorList>
    </citation>
    <scope>NUCLEOTIDE SEQUENCE [LARGE SCALE GENOMIC DNA]</scope>
    <source>
        <strain evidence="1 2">HXb2</strain>
    </source>
</reference>
<dbReference type="EMBL" id="CP011859">
    <property type="protein sequence ID" value="AQY21555.1"/>
    <property type="molecule type" value="Genomic_DNA"/>
</dbReference>
<evidence type="ECO:0000313" key="1">
    <source>
        <dbReference type="EMBL" id="AQY21555.1"/>
    </source>
</evidence>
<accession>A0A1S7DR13</accession>
<organism evidence="1 2">
    <name type="scientific">Riemerella anatipestifer</name>
    <name type="common">Moraxella anatipestifer</name>
    <dbReference type="NCBI Taxonomy" id="34085"/>
    <lineage>
        <taxon>Bacteria</taxon>
        <taxon>Pseudomonadati</taxon>
        <taxon>Bacteroidota</taxon>
        <taxon>Flavobacteriia</taxon>
        <taxon>Flavobacteriales</taxon>
        <taxon>Weeksellaceae</taxon>
        <taxon>Riemerella</taxon>
    </lineage>
</organism>
<proteinExistence type="predicted"/>
<gene>
    <name evidence="1" type="ORF">AB406_0597</name>
</gene>
<sequence length="218" mass="25397">MSKIYIFSGLGADKRAFGKIDFSNYDYEFIDWIEPKNRESLEDYAFRISEKIITEKPVLIGLSFGGIVATEVAKHIATEKVILIASAKTKFEIPKLYRWFGKLKIDRLISERFLRYPNVLLYWVFGVENNSDKILLSEIIKDTNPKFLKWAIREILHWRNVQVGDNTIHIHGTKDRILPYRNIDSPIKVNNGGHFMIINKSKLLTQILKVEINKNLEV</sequence>
<evidence type="ECO:0000313" key="2">
    <source>
        <dbReference type="Proteomes" id="UP000189883"/>
    </source>
</evidence>
<name>A0A1S7DR13_RIEAN</name>
<dbReference type="RefSeq" id="WP_079206847.1">
    <property type="nucleotide sequence ID" value="NZ_CP011859.1"/>
</dbReference>
<dbReference type="Gene3D" id="3.40.50.1820">
    <property type="entry name" value="alpha/beta hydrolase"/>
    <property type="match status" value="1"/>
</dbReference>
<dbReference type="Proteomes" id="UP000189883">
    <property type="component" value="Chromosome"/>
</dbReference>
<dbReference type="InterPro" id="IPR029058">
    <property type="entry name" value="AB_hydrolase_fold"/>
</dbReference>
<dbReference type="AlphaFoldDB" id="A0A1S7DR13"/>
<protein>
    <submittedName>
        <fullName evidence="1">Uncharacterized protein</fullName>
    </submittedName>
</protein>